<sequence>MESVSLNQQQNGFLTYLADCLCKPRTNEVRQEAATIDGDIISDLALNAALKTGKGLMIGGFFVGSTLSTEAEFGYSLSI</sequence>
<comment type="caution">
    <text evidence="1">The sequence shown here is derived from an EMBL/GenBank/DDBJ whole genome shotgun (WGS) entry which is preliminary data.</text>
</comment>
<reference evidence="1 2" key="1">
    <citation type="submission" date="2019-09" db="EMBL/GenBank/DDBJ databases">
        <title>Genome sequence of Adhaeribacter sp. M2.</title>
        <authorList>
            <person name="Srinivasan S."/>
        </authorList>
    </citation>
    <scope>NUCLEOTIDE SEQUENCE [LARGE SCALE GENOMIC DNA]</scope>
    <source>
        <strain evidence="1 2">M2</strain>
    </source>
</reference>
<protein>
    <submittedName>
        <fullName evidence="1">Uncharacterized protein</fullName>
    </submittedName>
</protein>
<dbReference type="EMBL" id="VTWT01000014">
    <property type="protein sequence ID" value="KAA9325032.1"/>
    <property type="molecule type" value="Genomic_DNA"/>
</dbReference>
<keyword evidence="2" id="KW-1185">Reference proteome</keyword>
<gene>
    <name evidence="1" type="ORF">F0P94_19180</name>
</gene>
<dbReference type="AlphaFoldDB" id="A0A5N1IHA8"/>
<organism evidence="1 2">
    <name type="scientific">Adhaeribacter soli</name>
    <dbReference type="NCBI Taxonomy" id="2607655"/>
    <lineage>
        <taxon>Bacteria</taxon>
        <taxon>Pseudomonadati</taxon>
        <taxon>Bacteroidota</taxon>
        <taxon>Cytophagia</taxon>
        <taxon>Cytophagales</taxon>
        <taxon>Hymenobacteraceae</taxon>
        <taxon>Adhaeribacter</taxon>
    </lineage>
</organism>
<dbReference type="Proteomes" id="UP000326570">
    <property type="component" value="Unassembled WGS sequence"/>
</dbReference>
<evidence type="ECO:0000313" key="1">
    <source>
        <dbReference type="EMBL" id="KAA9325032.1"/>
    </source>
</evidence>
<name>A0A5N1IHA8_9BACT</name>
<dbReference type="RefSeq" id="WP_150906118.1">
    <property type="nucleotide sequence ID" value="NZ_VTWT01000014.1"/>
</dbReference>
<evidence type="ECO:0000313" key="2">
    <source>
        <dbReference type="Proteomes" id="UP000326570"/>
    </source>
</evidence>
<accession>A0A5N1IHA8</accession>
<proteinExistence type="predicted"/>